<keyword evidence="2" id="KW-1185">Reference proteome</keyword>
<proteinExistence type="predicted"/>
<dbReference type="Gene3D" id="3.40.50.300">
    <property type="entry name" value="P-loop containing nucleotide triphosphate hydrolases"/>
    <property type="match status" value="1"/>
</dbReference>
<name>A0ABN9XGU1_9DINO</name>
<protein>
    <submittedName>
        <fullName evidence="1">Uncharacterized protein</fullName>
    </submittedName>
</protein>
<gene>
    <name evidence="1" type="ORF">PCOR1329_LOCUS75678</name>
</gene>
<organism evidence="1 2">
    <name type="scientific">Prorocentrum cordatum</name>
    <dbReference type="NCBI Taxonomy" id="2364126"/>
    <lineage>
        <taxon>Eukaryota</taxon>
        <taxon>Sar</taxon>
        <taxon>Alveolata</taxon>
        <taxon>Dinophyceae</taxon>
        <taxon>Prorocentrales</taxon>
        <taxon>Prorocentraceae</taxon>
        <taxon>Prorocentrum</taxon>
    </lineage>
</organism>
<accession>A0ABN9XGU1</accession>
<sequence length="1753" mass="198792">LPGLRLEDSDCQAVLRLQKAETAAPGAEREASELFSGDVREHVDSIEELVASHPELGYKAIGRKLAEKLRVKLSGAHLQVLRRIMTELSEGRAAVDVPEWEDCNGDMRDHVDAIRALVVVHPGMGYKGIAHELQRHLRVKLSQAHLSVIRRIVAGISEGRAVAGAQREGEDYGAFAVDVRDHVVTIKELMMRHPTMDYEGIAHELEEKLQVELSDAQKRGILRVMAEIGIELVAEDVAMPEQTDLELLASHPELGYRVIARKLAEKLGVKLSPAHQLVIKRIKTELSEGRAAVDVPEWEEFNGGMRDHVDAIRALVVVHPGTGYKGIAHELQRHLRVKLSQAHLSVINRIVAGISEGRAVAGAQREGEDYGAFAVHVRDHVATIKELMMRHPTMDYEGIAHELEEKLQVERSDAQKRGILRVMAEIGIELVAEDGAMPEQTDLEDFTGDVREHVDSIKELVALHPGLGYRFIGRKLEEKLQVSLSQAHLQVILRIMTEISEGRLAVGVSMRQQPERRHFCDFTGDLRQHVDIIKELMTLHPTKGRHHIAGELEIRLQKKLTDAHLSIIRRIMIRHGVLSYEFLSGADQVAVVQGLVQGHAEPAARRQAVQEHYERGVSLAVLGRWMSEHYAPDRGGCPVRRVWQDKYVDCARTYRARRAGAKTDEDAALQAIIKSVHGEAVPVWMLQEALHRAATIRYWEAERRLEFTAVCHGTLPRRTALPSGARGAVELQHYRFFIRYESWVACELCGYRWQVLKGQQSGSTYVYGNTVRGDCVHHLPRCRSCDHRGKLSQCSLPLEALLWPLPSEIEAGVKTEQLYVVPQRKHWPVYLPAAQRFVTAYDFSTRLELAVLVREFADYEQYVREHGAEGIVSLLDITKEEAASITPYLLVVTKQKERGSVARGPTYNWKKTQVCRVNYKREDLETCGAMTPRARAAYDWLMVHNRTYRRYAMQQKRMLSYPEDEREMFIATYRLLLQSQGIEVALFPVLYPWEVYSDSDVRGWAGDRKLMKRSQLPSMQKAFLRKVHSRCRTYGDAEAVPDLAFLLYDMATAQKISASLAVAEHRGITPDVVADNSSTSESYWRHEQDLLCDVVQQHTLRYSRGFAFPNLFITIAPAEWKVLLHQPLFADWKAANRLSACQGMLSEHIYELLCDAMKQILRPSEFFSEVRDYVIRLEFQGRKTQHIHIAAWLIHRQVLSGRSGTGDISPFVRFLEEVFRGSVDVQHGEGFLNYINGNVVKGNQSMDFQPDAARSGGDDHSAWRTTYRMCKLAPGLPEVFLDFAGAAHIYRTFAVVNACAIIPGRRDPGDNDTKRLHEHYVARLVVSGELDFRGSFLSYIRTYAWKDAKTVTKRRGRGQDCLVAVGVRYAFEMQDNFIGQFCTMMFPHRDSATFLPPSETEVIAFTAYCLRALQYLRHLAWTTGTPPGRVDSHRRRLAQQLHRAVGENDVAYAARLQEVMDSSRWVGFASNAKDIPSLSALPAESITNDHASYTWELFHYWPSHVIEGDENARFQRHPLRFPDATVGACGKPFEDADSALNYLANVVQVDLAIRVPPGRARSFRARLFAVHCFYNYMEYCRENPFAIPHALRQQWEESNVGVFHFYDKFREEWNRVFGHWRPVLTWSADQQEVLRVVGGLLSRADANVVHEQFYYVQGEPGSGKTEVLCEAARRAADAGLRVLVLGPTGTLVHTYKTKVQHENINVETIHSAWHIYRSADTVVDYAPPTRLRSYDLFIIDEASQIEDAVAVPA</sequence>
<evidence type="ECO:0000313" key="2">
    <source>
        <dbReference type="Proteomes" id="UP001189429"/>
    </source>
</evidence>
<dbReference type="Pfam" id="PF13604">
    <property type="entry name" value="AAA_30"/>
    <property type="match status" value="1"/>
</dbReference>
<dbReference type="Proteomes" id="UP001189429">
    <property type="component" value="Unassembled WGS sequence"/>
</dbReference>
<dbReference type="EMBL" id="CAUYUJ010020343">
    <property type="protein sequence ID" value="CAK0897525.1"/>
    <property type="molecule type" value="Genomic_DNA"/>
</dbReference>
<dbReference type="SUPFAM" id="SSF52540">
    <property type="entry name" value="P-loop containing nucleoside triphosphate hydrolases"/>
    <property type="match status" value="1"/>
</dbReference>
<evidence type="ECO:0000313" key="1">
    <source>
        <dbReference type="EMBL" id="CAK0897525.1"/>
    </source>
</evidence>
<feature type="non-terminal residue" evidence="1">
    <location>
        <position position="1"/>
    </location>
</feature>
<dbReference type="InterPro" id="IPR027417">
    <property type="entry name" value="P-loop_NTPase"/>
</dbReference>
<comment type="caution">
    <text evidence="1">The sequence shown here is derived from an EMBL/GenBank/DDBJ whole genome shotgun (WGS) entry which is preliminary data.</text>
</comment>
<reference evidence="1" key="1">
    <citation type="submission" date="2023-10" db="EMBL/GenBank/DDBJ databases">
        <authorList>
            <person name="Chen Y."/>
            <person name="Shah S."/>
            <person name="Dougan E. K."/>
            <person name="Thang M."/>
            <person name="Chan C."/>
        </authorList>
    </citation>
    <scope>NUCLEOTIDE SEQUENCE [LARGE SCALE GENOMIC DNA]</scope>
</reference>